<accession>I0KCP6</accession>
<dbReference type="GO" id="GO:0015937">
    <property type="term" value="P:coenzyme A biosynthetic process"/>
    <property type="evidence" value="ECO:0007669"/>
    <property type="project" value="UniProtKB-UniRule"/>
</dbReference>
<name>I0KCP6_9BACT</name>
<keyword evidence="9 16" id="KW-0547">Nucleotide-binding</keyword>
<dbReference type="PANTHER" id="PTHR34265">
    <property type="entry name" value="TYPE III PANTOTHENATE KINASE"/>
    <property type="match status" value="1"/>
</dbReference>
<evidence type="ECO:0000313" key="18">
    <source>
        <dbReference type="Proteomes" id="UP000011058"/>
    </source>
</evidence>
<evidence type="ECO:0000256" key="9">
    <source>
        <dbReference type="ARBA" id="ARBA00022741"/>
    </source>
</evidence>
<evidence type="ECO:0000256" key="10">
    <source>
        <dbReference type="ARBA" id="ARBA00022777"/>
    </source>
</evidence>
<dbReference type="GO" id="GO:0005737">
    <property type="term" value="C:cytoplasm"/>
    <property type="evidence" value="ECO:0007669"/>
    <property type="project" value="UniProtKB-SubCell"/>
</dbReference>
<feature type="binding site" evidence="16">
    <location>
        <begin position="14"/>
        <end position="21"/>
    </location>
    <ligand>
        <name>ATP</name>
        <dbReference type="ChEBI" id="CHEBI:30616"/>
    </ligand>
</feature>
<proteinExistence type="inferred from homology"/>
<feature type="binding site" evidence="16">
    <location>
        <position position="127"/>
    </location>
    <ligand>
        <name>ATP</name>
        <dbReference type="ChEBI" id="CHEBI:30616"/>
    </ligand>
</feature>
<dbReference type="UniPathway" id="UPA00241">
    <property type="reaction ID" value="UER00352"/>
</dbReference>
<evidence type="ECO:0000256" key="1">
    <source>
        <dbReference type="ARBA" id="ARBA00001206"/>
    </source>
</evidence>
<comment type="similarity">
    <text evidence="14 16">Belongs to the type III pantothenate kinase family.</text>
</comment>
<evidence type="ECO:0000256" key="4">
    <source>
        <dbReference type="ARBA" id="ARBA00005225"/>
    </source>
</evidence>
<dbReference type="GO" id="GO:0005524">
    <property type="term" value="F:ATP binding"/>
    <property type="evidence" value="ECO:0007669"/>
    <property type="project" value="UniProtKB-UniRule"/>
</dbReference>
<comment type="subcellular location">
    <subcellularLocation>
        <location evidence="3 16">Cytoplasm</location>
    </subcellularLocation>
</comment>
<evidence type="ECO:0000256" key="15">
    <source>
        <dbReference type="ARBA" id="ARBA00040883"/>
    </source>
</evidence>
<dbReference type="Proteomes" id="UP000011058">
    <property type="component" value="Chromosome"/>
</dbReference>
<dbReference type="HAMAP" id="MF_01274">
    <property type="entry name" value="Pantothen_kinase_3"/>
    <property type="match status" value="1"/>
</dbReference>
<keyword evidence="13 16" id="KW-0173">Coenzyme A biosynthesis</keyword>
<keyword evidence="7 16" id="KW-0963">Cytoplasm</keyword>
<protein>
    <recommendedName>
        <fullName evidence="15 16">Type III pantothenate kinase</fullName>
        <ecNumber evidence="6 16">2.7.1.33</ecNumber>
    </recommendedName>
    <alternativeName>
        <fullName evidence="16">PanK-III</fullName>
    </alternativeName>
    <alternativeName>
        <fullName evidence="16">Pantothenic acid kinase</fullName>
    </alternativeName>
</protein>
<dbReference type="AlphaFoldDB" id="I0KCP6"/>
<feature type="binding site" evidence="16">
    <location>
        <begin position="101"/>
        <end position="104"/>
    </location>
    <ligand>
        <name>substrate</name>
    </ligand>
</feature>
<comment type="catalytic activity">
    <reaction evidence="1 16">
        <text>(R)-pantothenate + ATP = (R)-4'-phosphopantothenate + ADP + H(+)</text>
        <dbReference type="Rhea" id="RHEA:16373"/>
        <dbReference type="ChEBI" id="CHEBI:10986"/>
        <dbReference type="ChEBI" id="CHEBI:15378"/>
        <dbReference type="ChEBI" id="CHEBI:29032"/>
        <dbReference type="ChEBI" id="CHEBI:30616"/>
        <dbReference type="ChEBI" id="CHEBI:456216"/>
        <dbReference type="EC" id="2.7.1.33"/>
    </reaction>
</comment>
<dbReference type="CDD" id="cd24015">
    <property type="entry name" value="ASKHA_NBD_PanK-III"/>
    <property type="match status" value="1"/>
</dbReference>
<dbReference type="STRING" id="1166018.FAES_3893"/>
<comment type="function">
    <text evidence="16">Catalyzes the phosphorylation of pantothenate (Pan), the first step in CoA biosynthesis.</text>
</comment>
<comment type="cofactor">
    <cofactor evidence="2">
        <name>K(+)</name>
        <dbReference type="ChEBI" id="CHEBI:29103"/>
    </cofactor>
</comment>
<dbReference type="NCBIfam" id="TIGR00671">
    <property type="entry name" value="baf"/>
    <property type="match status" value="1"/>
</dbReference>
<feature type="binding site" evidence="16">
    <location>
        <position position="94"/>
    </location>
    <ligand>
        <name>substrate</name>
    </ligand>
</feature>
<evidence type="ECO:0000256" key="3">
    <source>
        <dbReference type="ARBA" id="ARBA00004496"/>
    </source>
</evidence>
<dbReference type="OrthoDB" id="9804707at2"/>
<gene>
    <name evidence="16" type="primary">coaX</name>
    <name evidence="17" type="ORF">FAES_3893</name>
</gene>
<dbReference type="eggNOG" id="COG1521">
    <property type="taxonomic scope" value="Bacteria"/>
</dbReference>
<dbReference type="Gene3D" id="3.30.420.40">
    <property type="match status" value="2"/>
</dbReference>
<dbReference type="SUPFAM" id="SSF53067">
    <property type="entry name" value="Actin-like ATPase domain"/>
    <property type="match status" value="2"/>
</dbReference>
<feature type="binding site" evidence="16">
    <location>
        <position position="185"/>
    </location>
    <ligand>
        <name>substrate</name>
    </ligand>
</feature>
<dbReference type="GO" id="GO:0004594">
    <property type="term" value="F:pantothenate kinase activity"/>
    <property type="evidence" value="ECO:0007669"/>
    <property type="project" value="UniProtKB-UniRule"/>
</dbReference>
<keyword evidence="12 16" id="KW-0630">Potassium</keyword>
<keyword evidence="16" id="KW-0479">Metal-binding</keyword>
<feature type="binding site" evidence="16">
    <location>
        <position position="124"/>
    </location>
    <ligand>
        <name>K(+)</name>
        <dbReference type="ChEBI" id="CHEBI:29103"/>
    </ligand>
</feature>
<evidence type="ECO:0000313" key="17">
    <source>
        <dbReference type="EMBL" id="CCH01899.1"/>
    </source>
</evidence>
<keyword evidence="10 16" id="KW-0418">Kinase</keyword>
<feature type="active site" description="Proton acceptor" evidence="16">
    <location>
        <position position="103"/>
    </location>
</feature>
<comment type="pathway">
    <text evidence="4 16">Cofactor biosynthesis; coenzyme A biosynthesis; CoA from (R)-pantothenate: step 1/5.</text>
</comment>
<evidence type="ECO:0000256" key="2">
    <source>
        <dbReference type="ARBA" id="ARBA00001958"/>
    </source>
</evidence>
<dbReference type="InterPro" id="IPR004619">
    <property type="entry name" value="Type_III_PanK"/>
</dbReference>
<keyword evidence="11 16" id="KW-0067">ATP-binding</keyword>
<dbReference type="RefSeq" id="WP_015332998.1">
    <property type="nucleotide sequence ID" value="NC_020054.1"/>
</dbReference>
<keyword evidence="8 16" id="KW-0808">Transferase</keyword>
<dbReference type="GO" id="GO:0046872">
    <property type="term" value="F:metal ion binding"/>
    <property type="evidence" value="ECO:0007669"/>
    <property type="project" value="UniProtKB-KW"/>
</dbReference>
<sequence length="259" mass="27824">MTTKLDPAVNLAIDWGNTRIKAGWFAGNQLQKTARYASPDDLRDALQRQPPQHVIVSSTSRPADELRLALDDFDGGADWLLLSPTLPVPVKNGYETPQTLGADRLAAAAGVAAVCPGEPCLVLDLGTCITADFVSAGEASGTFEGGLIAPGLQMRLRAMHTFTARLPLPELPALGEWPPITARNTRDALLSGAMNGMALELNGLIDRYTNQYPHLRVIVCGGDAPLFVNRLKPGIFAVPDLVLLGLNQILLYNLSRQNH</sequence>
<evidence type="ECO:0000256" key="11">
    <source>
        <dbReference type="ARBA" id="ARBA00022840"/>
    </source>
</evidence>
<evidence type="ECO:0000256" key="12">
    <source>
        <dbReference type="ARBA" id="ARBA00022958"/>
    </source>
</evidence>
<dbReference type="KEGG" id="fae:FAES_3893"/>
<evidence type="ECO:0000256" key="7">
    <source>
        <dbReference type="ARBA" id="ARBA00022490"/>
    </source>
</evidence>
<reference evidence="17 18" key="1">
    <citation type="journal article" date="2012" name="J. Bacteriol.">
        <title>Genome Sequence of Fibrella aestuarina BUZ 2T, a Filamentous Marine Bacterium.</title>
        <authorList>
            <person name="Filippini M."/>
            <person name="Qi W."/>
            <person name="Blom J."/>
            <person name="Goesmann A."/>
            <person name="Smits T.H."/>
            <person name="Bagheri H.C."/>
        </authorList>
    </citation>
    <scope>NUCLEOTIDE SEQUENCE [LARGE SCALE GENOMIC DNA]</scope>
    <source>
        <strain evidence="18">BUZ 2T</strain>
    </source>
</reference>
<dbReference type="EMBL" id="HE796683">
    <property type="protein sequence ID" value="CCH01899.1"/>
    <property type="molecule type" value="Genomic_DNA"/>
</dbReference>
<evidence type="ECO:0000256" key="14">
    <source>
        <dbReference type="ARBA" id="ARBA00038036"/>
    </source>
</evidence>
<organism evidence="17 18">
    <name type="scientific">Fibrella aestuarina BUZ 2</name>
    <dbReference type="NCBI Taxonomy" id="1166018"/>
    <lineage>
        <taxon>Bacteria</taxon>
        <taxon>Pseudomonadati</taxon>
        <taxon>Bacteroidota</taxon>
        <taxon>Cytophagia</taxon>
        <taxon>Cytophagales</taxon>
        <taxon>Spirosomataceae</taxon>
        <taxon>Fibrella</taxon>
    </lineage>
</organism>
<dbReference type="InterPro" id="IPR043129">
    <property type="entry name" value="ATPase_NBD"/>
</dbReference>
<dbReference type="HOGENOM" id="CLU_066627_2_0_10"/>
<evidence type="ECO:0000256" key="16">
    <source>
        <dbReference type="HAMAP-Rule" id="MF_01274"/>
    </source>
</evidence>
<evidence type="ECO:0000256" key="8">
    <source>
        <dbReference type="ARBA" id="ARBA00022679"/>
    </source>
</evidence>
<keyword evidence="18" id="KW-1185">Reference proteome</keyword>
<dbReference type="Pfam" id="PF03309">
    <property type="entry name" value="Pan_kinase"/>
    <property type="match status" value="1"/>
</dbReference>
<evidence type="ECO:0000256" key="13">
    <source>
        <dbReference type="ARBA" id="ARBA00022993"/>
    </source>
</evidence>
<evidence type="ECO:0000256" key="5">
    <source>
        <dbReference type="ARBA" id="ARBA00011738"/>
    </source>
</evidence>
<comment type="subunit">
    <text evidence="5 16">Homodimer.</text>
</comment>
<dbReference type="PANTHER" id="PTHR34265:SF1">
    <property type="entry name" value="TYPE III PANTOTHENATE KINASE"/>
    <property type="match status" value="1"/>
</dbReference>
<comment type="cofactor">
    <cofactor evidence="16">
        <name>NH4(+)</name>
        <dbReference type="ChEBI" id="CHEBI:28938"/>
    </cofactor>
    <cofactor evidence="16">
        <name>K(+)</name>
        <dbReference type="ChEBI" id="CHEBI:29103"/>
    </cofactor>
    <text evidence="16">A monovalent cation. Ammonium or potassium.</text>
</comment>
<dbReference type="PATRIC" id="fig|1166018.3.peg.841"/>
<evidence type="ECO:0000256" key="6">
    <source>
        <dbReference type="ARBA" id="ARBA00012102"/>
    </source>
</evidence>
<dbReference type="EC" id="2.7.1.33" evidence="6 16"/>